<dbReference type="GeneID" id="104723740"/>
<reference evidence="3" key="1">
    <citation type="journal article" date="1997" name="Nucleic Acids Res.">
        <title>tRNAscan-SE: a program for improved detection of transfer RNA genes in genomic sequence.</title>
        <authorList>
            <person name="Lowe T.M."/>
            <person name="Eddy S.R."/>
        </authorList>
    </citation>
    <scope>NUCLEOTIDE SEQUENCE [LARGE SCALE GENOMIC DNA]</scope>
    <source>
        <strain evidence="3">r\DH55</strain>
    </source>
</reference>
<name>A0ABM0UFM0_CAMSA</name>
<feature type="region of interest" description="Disordered" evidence="1">
    <location>
        <begin position="391"/>
        <end position="424"/>
    </location>
</feature>
<proteinExistence type="predicted"/>
<protein>
    <submittedName>
        <fullName evidence="4 5">Uncharacterized protein LOC104723740</fullName>
    </submittedName>
</protein>
<sequence>MTMDTSYEELLILVRHEFELDDLNFKPKLSYWLSSQLSIFSLNARPPVVITSSMGVRNFLEVMRTAPHLNMLLSLDHESSAAEGTIIRKQCGLETGKGKAIARDENIGDVPRVTLGRIGMGGIGDAGTSDCNKFSGVRRHLFDGNDASCSNGAMRIYSVAGNAQGNCSRRSGLMYHDAEVSPDSNNSGLIRLADPGTPSLSVHSDGSNSGDVDVNNFLVSEEDDGFMREIAKIEDQCTQSRLLEGKNKCKETADGGGENENETSWTDAVVSSRSDDEDIYNDDYWSMVFDQDYPVNVRDPLLEKDTSLEVVERVGGSGSEDIGSTVLAYCAQRSEAALRSDENITMDGLAAVNDPTVLADGSPRVCQRKEGVIGLDGLPENVDGLNTVSGVAEANNTDSGSAEEGYGETSESSDSQLIPRANGSNVVRDDNIVDDASAVDPTHFDVERSRDSIHGHSDGRRVGGPRIEVNNMFTGSLHLPDADNGGTVDPAFEDFTQRRDAEPVFDDVYQLTNTNGCATVAAEEDAIYIGRVFKDKAEMQNTLAIYAIKRLFHFRLAKSEPERIICVCVDPLCAWRVFGHSVSKFSKNFEIRTATLTHTCSITARSQYEK</sequence>
<feature type="compositionally biased region" description="Polar residues" evidence="1">
    <location>
        <begin position="391"/>
        <end position="400"/>
    </location>
</feature>
<organism evidence="3 5">
    <name type="scientific">Camelina sativa</name>
    <name type="common">False flax</name>
    <name type="synonym">Myagrum sativum</name>
    <dbReference type="NCBI Taxonomy" id="90675"/>
    <lineage>
        <taxon>Eukaryota</taxon>
        <taxon>Viridiplantae</taxon>
        <taxon>Streptophyta</taxon>
        <taxon>Embryophyta</taxon>
        <taxon>Tracheophyta</taxon>
        <taxon>Spermatophyta</taxon>
        <taxon>Magnoliopsida</taxon>
        <taxon>eudicotyledons</taxon>
        <taxon>Gunneridae</taxon>
        <taxon>Pentapetalae</taxon>
        <taxon>rosids</taxon>
        <taxon>malvids</taxon>
        <taxon>Brassicales</taxon>
        <taxon>Brassicaceae</taxon>
        <taxon>Camelineae</taxon>
        <taxon>Camelina</taxon>
    </lineage>
</organism>
<evidence type="ECO:0000313" key="4">
    <source>
        <dbReference type="RefSeq" id="XP_010440440.1"/>
    </source>
</evidence>
<dbReference type="Proteomes" id="UP000694864">
    <property type="component" value="Chromosome 11"/>
</dbReference>
<gene>
    <name evidence="4 5" type="primary">LOC104723740</name>
</gene>
<dbReference type="RefSeq" id="XP_010440440.1">
    <property type="nucleotide sequence ID" value="XM_010442138.2"/>
</dbReference>
<dbReference type="RefSeq" id="XP_010440441.1">
    <property type="nucleotide sequence ID" value="XM_010442139.2"/>
</dbReference>
<evidence type="ECO:0000313" key="5">
    <source>
        <dbReference type="RefSeq" id="XP_010440441.1"/>
    </source>
</evidence>
<accession>A0ABM0UFM0</accession>
<reference evidence="3" key="2">
    <citation type="journal article" date="2014" name="Nat. Commun.">
        <title>The emerging biofuel crop Camelina sativa retains a highly undifferentiated hexaploid genome structure.</title>
        <authorList>
            <person name="Kagale S."/>
            <person name="Koh C."/>
            <person name="Nixon J."/>
            <person name="Bollina V."/>
            <person name="Clarke W.E."/>
            <person name="Tuteja R."/>
            <person name="Spillane C."/>
            <person name="Robinson S.J."/>
            <person name="Links M.G."/>
            <person name="Clarke C."/>
            <person name="Higgins E.E."/>
            <person name="Huebert T."/>
            <person name="Sharpe A.G."/>
            <person name="Parkin I.A."/>
        </authorList>
    </citation>
    <scope>NUCLEOTIDE SEQUENCE [LARGE SCALE GENOMIC DNA]</scope>
    <source>
        <strain evidence="3">r\DH55</strain>
    </source>
</reference>
<dbReference type="Pfam" id="PF03108">
    <property type="entry name" value="DBD_Tnp_Mut"/>
    <property type="match status" value="1"/>
</dbReference>
<evidence type="ECO:0000256" key="1">
    <source>
        <dbReference type="SAM" id="MobiDB-lite"/>
    </source>
</evidence>
<evidence type="ECO:0000313" key="3">
    <source>
        <dbReference type="Proteomes" id="UP000694864"/>
    </source>
</evidence>
<evidence type="ECO:0000259" key="2">
    <source>
        <dbReference type="Pfam" id="PF03108"/>
    </source>
</evidence>
<keyword evidence="3" id="KW-1185">Reference proteome</keyword>
<feature type="domain" description="Transposase MuDR plant" evidence="2">
    <location>
        <begin position="526"/>
        <end position="578"/>
    </location>
</feature>
<dbReference type="InterPro" id="IPR004332">
    <property type="entry name" value="Transposase_MuDR"/>
</dbReference>
<reference evidence="4 5" key="3">
    <citation type="submission" date="2025-05" db="UniProtKB">
        <authorList>
            <consortium name="RefSeq"/>
        </authorList>
    </citation>
    <scope>IDENTIFICATION</scope>
    <source>
        <tissue evidence="4 5">Leaf</tissue>
    </source>
</reference>